<dbReference type="InterPro" id="IPR050999">
    <property type="entry name" value="ADP-ribosyltransferase_ARG"/>
</dbReference>
<keyword evidence="10" id="KW-0521">NADP</keyword>
<dbReference type="GO" id="GO:0106274">
    <property type="term" value="F:NAD+-protein-arginine ADP-ribosyltransferase activity"/>
    <property type="evidence" value="ECO:0007669"/>
    <property type="project" value="UniProtKB-EC"/>
</dbReference>
<protein>
    <recommendedName>
        <fullName evidence="10">NAD(P)(+)--arginine ADP-ribosyltransferase</fullName>
        <ecNumber evidence="10">2.4.2.31</ecNumber>
    </recommendedName>
    <alternativeName>
        <fullName evidence="10">Mono(ADP-ribosyl)transferase</fullName>
    </alternativeName>
</protein>
<dbReference type="AlphaFoldDB" id="A0A816QYS6"/>
<accession>A0A816QYS6</accession>
<evidence type="ECO:0000256" key="4">
    <source>
        <dbReference type="ARBA" id="ARBA00022656"/>
    </source>
</evidence>
<dbReference type="GO" id="GO:0030286">
    <property type="term" value="C:dynein complex"/>
    <property type="evidence" value="ECO:0007669"/>
    <property type="project" value="InterPro"/>
</dbReference>
<feature type="compositionally biased region" description="Low complexity" evidence="11">
    <location>
        <begin position="277"/>
        <end position="293"/>
    </location>
</feature>
<dbReference type="Proteomes" id="UP000663887">
    <property type="component" value="Unassembled WGS sequence"/>
</dbReference>
<keyword evidence="5 10" id="KW-0328">Glycosyltransferase</keyword>
<feature type="region of interest" description="Disordered" evidence="11">
    <location>
        <begin position="274"/>
        <end position="304"/>
    </location>
</feature>
<keyword evidence="10" id="KW-0520">NAD</keyword>
<dbReference type="GO" id="GO:0090729">
    <property type="term" value="F:toxin activity"/>
    <property type="evidence" value="ECO:0007669"/>
    <property type="project" value="UniProtKB-KW"/>
</dbReference>
<dbReference type="PANTHER" id="PTHR10339:SF25">
    <property type="entry name" value="SECRETED EXOENZYME S"/>
    <property type="match status" value="1"/>
</dbReference>
<dbReference type="EMBL" id="CAJNRG010004677">
    <property type="protein sequence ID" value="CAF2068062.1"/>
    <property type="molecule type" value="Genomic_DNA"/>
</dbReference>
<gene>
    <name evidence="13" type="ORF">UXM345_LOCUS17623</name>
    <name evidence="12" type="ORF">XDN619_LOCUS11996</name>
</gene>
<dbReference type="InterPro" id="IPR000768">
    <property type="entry name" value="ART"/>
</dbReference>
<evidence type="ECO:0000256" key="2">
    <source>
        <dbReference type="ARBA" id="ARBA00009558"/>
    </source>
</evidence>
<dbReference type="Pfam" id="PF01129">
    <property type="entry name" value="ART"/>
    <property type="match status" value="1"/>
</dbReference>
<dbReference type="EC" id="2.4.2.31" evidence="10"/>
<comment type="caution">
    <text evidence="12">The sequence shown here is derived from an EMBL/GenBank/DDBJ whole genome shotgun (WGS) entry which is preliminary data.</text>
</comment>
<evidence type="ECO:0000313" key="13">
    <source>
        <dbReference type="EMBL" id="CAF4025155.1"/>
    </source>
</evidence>
<dbReference type="InterPro" id="IPR037177">
    <property type="entry name" value="DLC_sf"/>
</dbReference>
<dbReference type="PROSITE" id="PS51996">
    <property type="entry name" value="TR_MART"/>
    <property type="match status" value="1"/>
</dbReference>
<evidence type="ECO:0000313" key="14">
    <source>
        <dbReference type="Proteomes" id="UP000663887"/>
    </source>
</evidence>
<evidence type="ECO:0000256" key="5">
    <source>
        <dbReference type="ARBA" id="ARBA00022676"/>
    </source>
</evidence>
<evidence type="ECO:0000256" key="7">
    <source>
        <dbReference type="ARBA" id="ARBA00022695"/>
    </source>
</evidence>
<evidence type="ECO:0000256" key="11">
    <source>
        <dbReference type="SAM" id="MobiDB-lite"/>
    </source>
</evidence>
<dbReference type="GO" id="GO:0005576">
    <property type="term" value="C:extracellular region"/>
    <property type="evidence" value="ECO:0007669"/>
    <property type="project" value="UniProtKB-SubCell"/>
</dbReference>
<comment type="catalytic activity">
    <reaction evidence="9 10">
        <text>L-arginyl-[protein] + NAD(+) = N(omega)-(ADP-D-ribosyl)-L-arginyl-[protein] + nicotinamide + H(+)</text>
        <dbReference type="Rhea" id="RHEA:19149"/>
        <dbReference type="Rhea" id="RHEA-COMP:10532"/>
        <dbReference type="Rhea" id="RHEA-COMP:15087"/>
        <dbReference type="ChEBI" id="CHEBI:15378"/>
        <dbReference type="ChEBI" id="CHEBI:17154"/>
        <dbReference type="ChEBI" id="CHEBI:29965"/>
        <dbReference type="ChEBI" id="CHEBI:57540"/>
        <dbReference type="ChEBI" id="CHEBI:142554"/>
        <dbReference type="EC" id="2.4.2.31"/>
    </reaction>
</comment>
<proteinExistence type="inferred from homology"/>
<comment type="subcellular location">
    <subcellularLocation>
        <location evidence="1">Secreted</location>
    </subcellularLocation>
</comment>
<comment type="similarity">
    <text evidence="2 10">Belongs to the Arg-specific ADP-ribosyltransferase family.</text>
</comment>
<keyword evidence="6 10" id="KW-0808">Transferase</keyword>
<evidence type="ECO:0000313" key="12">
    <source>
        <dbReference type="EMBL" id="CAF2068062.1"/>
    </source>
</evidence>
<keyword evidence="7" id="KW-0548">Nucleotidyltransferase</keyword>
<dbReference type="EMBL" id="CAJOBF010002305">
    <property type="protein sequence ID" value="CAF4025155.1"/>
    <property type="molecule type" value="Genomic_DNA"/>
</dbReference>
<sequence>MDKNKLPHENLAVSRYTDLIGEPVARLLSPIKGYEAAPLVSLEQAVAPITNLFDCIEENVWVAKENSKTPPDNLSHEESAAIHLYTMQFDSDPSFYQLLNSTLRGENRDNLKPWFAYLKLFMTALHKLPSHPQTVWRGVRGVDLSKQYPTGTKFAWWGVSSCTTNVEVLQGETFLGRQGMRTLFSIESQNGKSIAPHSYFRDTEKEIVLMPGSYFEVIGQLNPADGLYIIQMKELEPPFPFVKPPFKKELPTQNVSKPLDNIAASPVTLVAESQPMSKVSSSESSSSTAVAAAAPPPPPSKPSKVRIFSSTLPPQMQETVINIMREAIAEGTDQADIESIVVSELIQHYGGNWWVHITPEPTIYTFMTRKLFFSAKIDTYNISALQQ</sequence>
<dbReference type="PANTHER" id="PTHR10339">
    <property type="entry name" value="ADP-RIBOSYLTRANSFERASE"/>
    <property type="match status" value="1"/>
</dbReference>
<evidence type="ECO:0000256" key="3">
    <source>
        <dbReference type="ARBA" id="ARBA00022525"/>
    </source>
</evidence>
<dbReference type="GO" id="GO:0016779">
    <property type="term" value="F:nucleotidyltransferase activity"/>
    <property type="evidence" value="ECO:0007669"/>
    <property type="project" value="UniProtKB-KW"/>
</dbReference>
<evidence type="ECO:0000256" key="9">
    <source>
        <dbReference type="ARBA" id="ARBA00047597"/>
    </source>
</evidence>
<dbReference type="Gene3D" id="3.90.176.10">
    <property type="entry name" value="Toxin ADP-ribosyltransferase, Chain A, domain 1"/>
    <property type="match status" value="1"/>
</dbReference>
<keyword evidence="8" id="KW-0843">Virulence</keyword>
<reference evidence="12" key="1">
    <citation type="submission" date="2021-02" db="EMBL/GenBank/DDBJ databases">
        <authorList>
            <person name="Nowell W R."/>
        </authorList>
    </citation>
    <scope>NUCLEOTIDE SEQUENCE</scope>
</reference>
<evidence type="ECO:0000256" key="8">
    <source>
        <dbReference type="ARBA" id="ARBA00023026"/>
    </source>
</evidence>
<keyword evidence="3" id="KW-0964">Secreted</keyword>
<evidence type="ECO:0000256" key="6">
    <source>
        <dbReference type="ARBA" id="ARBA00022679"/>
    </source>
</evidence>
<name>A0A816QYS6_9BILA</name>
<evidence type="ECO:0000256" key="10">
    <source>
        <dbReference type="RuleBase" id="RU361228"/>
    </source>
</evidence>
<dbReference type="Gene3D" id="3.30.740.10">
    <property type="entry name" value="Protein Inhibitor Of Neuronal Nitric Oxide Synthase"/>
    <property type="match status" value="1"/>
</dbReference>
<keyword evidence="4" id="KW-0800">Toxin</keyword>
<dbReference type="SUPFAM" id="SSF56399">
    <property type="entry name" value="ADP-ribosylation"/>
    <property type="match status" value="1"/>
</dbReference>
<organism evidence="12 14">
    <name type="scientific">Rotaria magnacalcarata</name>
    <dbReference type="NCBI Taxonomy" id="392030"/>
    <lineage>
        <taxon>Eukaryota</taxon>
        <taxon>Metazoa</taxon>
        <taxon>Spiralia</taxon>
        <taxon>Gnathifera</taxon>
        <taxon>Rotifera</taxon>
        <taxon>Eurotatoria</taxon>
        <taxon>Bdelloidea</taxon>
        <taxon>Philodinida</taxon>
        <taxon>Philodinidae</taxon>
        <taxon>Rotaria</taxon>
    </lineage>
</organism>
<dbReference type="Proteomes" id="UP000663842">
    <property type="component" value="Unassembled WGS sequence"/>
</dbReference>
<dbReference type="GO" id="GO:0007017">
    <property type="term" value="P:microtubule-based process"/>
    <property type="evidence" value="ECO:0007669"/>
    <property type="project" value="InterPro"/>
</dbReference>
<evidence type="ECO:0000256" key="1">
    <source>
        <dbReference type="ARBA" id="ARBA00004613"/>
    </source>
</evidence>
<dbReference type="GO" id="GO:0003950">
    <property type="term" value="F:NAD+ poly-ADP-ribosyltransferase activity"/>
    <property type="evidence" value="ECO:0007669"/>
    <property type="project" value="TreeGrafter"/>
</dbReference>